<dbReference type="Pfam" id="PF01008">
    <property type="entry name" value="IF-2B"/>
    <property type="match status" value="1"/>
</dbReference>
<evidence type="ECO:0000256" key="1">
    <source>
        <dbReference type="RuleBase" id="RU003814"/>
    </source>
</evidence>
<organism evidence="2 3">
    <name type="scientific">Candidatus Ornithospirochaeta avicola</name>
    <dbReference type="NCBI Taxonomy" id="2840896"/>
    <lineage>
        <taxon>Bacteria</taxon>
        <taxon>Pseudomonadati</taxon>
        <taxon>Spirochaetota</taxon>
        <taxon>Spirochaetia</taxon>
        <taxon>Spirochaetales</taxon>
        <taxon>Spirochaetaceae</taxon>
        <taxon>Spirochaetaceae incertae sedis</taxon>
        <taxon>Candidatus Ornithospirochaeta</taxon>
    </lineage>
</organism>
<dbReference type="PANTHER" id="PTHR43475">
    <property type="entry name" value="METHYLTHIORIBOSE-1-PHOSPHATE ISOMERASE"/>
    <property type="match status" value="1"/>
</dbReference>
<gene>
    <name evidence="2" type="ORF">IAB12_06070</name>
</gene>
<comment type="similarity">
    <text evidence="1">Belongs to the eIF-2B alpha/beta/delta subunits family.</text>
</comment>
<dbReference type="InterPro" id="IPR037171">
    <property type="entry name" value="NagB/RpiA_transferase-like"/>
</dbReference>
<dbReference type="InterPro" id="IPR042529">
    <property type="entry name" value="IF_2B-like_C"/>
</dbReference>
<reference evidence="2" key="1">
    <citation type="journal article" date="2021" name="PeerJ">
        <title>Extensive microbial diversity within the chicken gut microbiome revealed by metagenomics and culture.</title>
        <authorList>
            <person name="Gilroy R."/>
            <person name="Ravi A."/>
            <person name="Getino M."/>
            <person name="Pursley I."/>
            <person name="Horton D.L."/>
            <person name="Alikhan N.F."/>
            <person name="Baker D."/>
            <person name="Gharbi K."/>
            <person name="Hall N."/>
            <person name="Watson M."/>
            <person name="Adriaenssens E.M."/>
            <person name="Foster-Nyarko E."/>
            <person name="Jarju S."/>
            <person name="Secka A."/>
            <person name="Antonio M."/>
            <person name="Oren A."/>
            <person name="Chaudhuri R.R."/>
            <person name="La Ragione R."/>
            <person name="Hildebrand F."/>
            <person name="Pallen M.J."/>
        </authorList>
    </citation>
    <scope>NUCLEOTIDE SEQUENCE</scope>
    <source>
        <strain evidence="2">Gambia11-129</strain>
    </source>
</reference>
<reference evidence="2" key="2">
    <citation type="submission" date="2021-04" db="EMBL/GenBank/DDBJ databases">
        <authorList>
            <person name="Gilroy R."/>
        </authorList>
    </citation>
    <scope>NUCLEOTIDE SEQUENCE</scope>
    <source>
        <strain evidence="2">Gambia11-129</strain>
    </source>
</reference>
<dbReference type="AlphaFoldDB" id="A0A9D1PV46"/>
<dbReference type="Gene3D" id="3.40.50.10470">
    <property type="entry name" value="Translation initiation factor eif-2b, domain 2"/>
    <property type="match status" value="1"/>
</dbReference>
<dbReference type="EMBL" id="DXHU01000023">
    <property type="protein sequence ID" value="HIV99323.1"/>
    <property type="molecule type" value="Genomic_DNA"/>
</dbReference>
<sequence length="311" mass="34985">MMKDLLPFILTHEGISYIKDDALYILDRRKLPFERKYIVCKDYKEAAKAISDMVTQGGGPLEVALNTFLLESRRNSNLDDVVKTLSSSRKTNTTMKESLYHLLDCVRKGEDAEKAVSSLFSYYDECYDRMSSFGASLIKDGDGILTRCFAEHSFLLSVKKAVLSGKDVKVYVPETRPYLQGARLTISSLTEMGIGAYLITDAMMANLMNEKKITLYMTASDRYLKNGSIINKTGTLADAICASYFNIPYYAFALKRSSNDDYEMEYRRGEEVKQIAGVRIAPESCEALYPAFDFVDRTLISAVITPEGINE</sequence>
<dbReference type="GO" id="GO:0046523">
    <property type="term" value="F:S-methyl-5-thioribose-1-phosphate isomerase activity"/>
    <property type="evidence" value="ECO:0007669"/>
    <property type="project" value="TreeGrafter"/>
</dbReference>
<dbReference type="Proteomes" id="UP000823936">
    <property type="component" value="Unassembled WGS sequence"/>
</dbReference>
<dbReference type="Gene3D" id="1.20.120.420">
    <property type="entry name" value="translation initiation factor eif-2b, domain 1"/>
    <property type="match status" value="1"/>
</dbReference>
<dbReference type="PANTHER" id="PTHR43475:SF1">
    <property type="entry name" value="METHYLTHIORIBOSE-1-PHOSPHATE ISOMERASE"/>
    <property type="match status" value="1"/>
</dbReference>
<proteinExistence type="inferred from homology"/>
<accession>A0A9D1PV46</accession>
<comment type="caution">
    <text evidence="2">The sequence shown here is derived from an EMBL/GenBank/DDBJ whole genome shotgun (WGS) entry which is preliminary data.</text>
</comment>
<protein>
    <submittedName>
        <fullName evidence="2">Translation initiation factor 2</fullName>
    </submittedName>
</protein>
<dbReference type="InterPro" id="IPR027363">
    <property type="entry name" value="M1Pi_N"/>
</dbReference>
<dbReference type="InterPro" id="IPR000649">
    <property type="entry name" value="IF-2B-related"/>
</dbReference>
<dbReference type="SUPFAM" id="SSF100950">
    <property type="entry name" value="NagB/RpiA/CoA transferase-like"/>
    <property type="match status" value="1"/>
</dbReference>
<name>A0A9D1PV46_9SPIO</name>
<dbReference type="GO" id="GO:0003743">
    <property type="term" value="F:translation initiation factor activity"/>
    <property type="evidence" value="ECO:0007669"/>
    <property type="project" value="UniProtKB-KW"/>
</dbReference>
<keyword evidence="2" id="KW-0396">Initiation factor</keyword>
<evidence type="ECO:0000313" key="2">
    <source>
        <dbReference type="EMBL" id="HIV99323.1"/>
    </source>
</evidence>
<evidence type="ECO:0000313" key="3">
    <source>
        <dbReference type="Proteomes" id="UP000823936"/>
    </source>
</evidence>
<dbReference type="GO" id="GO:0019509">
    <property type="term" value="P:L-methionine salvage from methylthioadenosine"/>
    <property type="evidence" value="ECO:0007669"/>
    <property type="project" value="TreeGrafter"/>
</dbReference>
<keyword evidence="2" id="KW-0648">Protein biosynthesis</keyword>